<feature type="compositionally biased region" description="Polar residues" evidence="1">
    <location>
        <begin position="37"/>
        <end position="57"/>
    </location>
</feature>
<protein>
    <submittedName>
        <fullName evidence="2">Uncharacterized protein</fullName>
    </submittedName>
</protein>
<organism evidence="2 3">
    <name type="scientific">Venturia nashicola</name>
    <dbReference type="NCBI Taxonomy" id="86259"/>
    <lineage>
        <taxon>Eukaryota</taxon>
        <taxon>Fungi</taxon>
        <taxon>Dikarya</taxon>
        <taxon>Ascomycota</taxon>
        <taxon>Pezizomycotina</taxon>
        <taxon>Dothideomycetes</taxon>
        <taxon>Pleosporomycetidae</taxon>
        <taxon>Venturiales</taxon>
        <taxon>Venturiaceae</taxon>
        <taxon>Venturia</taxon>
    </lineage>
</organism>
<evidence type="ECO:0000313" key="2">
    <source>
        <dbReference type="EMBL" id="TID12916.1"/>
    </source>
</evidence>
<evidence type="ECO:0000313" key="3">
    <source>
        <dbReference type="Proteomes" id="UP000298493"/>
    </source>
</evidence>
<accession>A0A4Z1NK22</accession>
<feature type="region of interest" description="Disordered" evidence="1">
    <location>
        <begin position="17"/>
        <end position="57"/>
    </location>
</feature>
<comment type="caution">
    <text evidence="2">The sequence shown here is derived from an EMBL/GenBank/DDBJ whole genome shotgun (WGS) entry which is preliminary data.</text>
</comment>
<evidence type="ECO:0000256" key="1">
    <source>
        <dbReference type="SAM" id="MobiDB-lite"/>
    </source>
</evidence>
<dbReference type="EMBL" id="SNSC02000031">
    <property type="protein sequence ID" value="TID12916.1"/>
    <property type="molecule type" value="Genomic_DNA"/>
</dbReference>
<keyword evidence="3" id="KW-1185">Reference proteome</keyword>
<reference evidence="2 3" key="1">
    <citation type="submission" date="2019-04" db="EMBL/GenBank/DDBJ databases">
        <title>High contiguity whole genome sequence and gene annotation resource for two Venturia nashicola isolates.</title>
        <authorList>
            <person name="Prokchorchik M."/>
            <person name="Won K."/>
            <person name="Lee Y."/>
            <person name="Choi E.D."/>
            <person name="Segonzac C."/>
            <person name="Sohn K.H."/>
        </authorList>
    </citation>
    <scope>NUCLEOTIDE SEQUENCE [LARGE SCALE GENOMIC DNA]</scope>
    <source>
        <strain evidence="2 3">PRI2</strain>
    </source>
</reference>
<dbReference type="AlphaFoldDB" id="A0A4Z1NK22"/>
<sequence length="412" mass="47584">MDVTNIRNGLSLPVSPHPTYLINNNGKRRAEDDGLLSTGSSPTKKTKPQNRQETQTISPAPLKALVFNFPELPEDLVINIMEQIGDLPSVVNLIITSETARRVFIKYPKAIMSHHTPNELVFNLFVDIFSLPPNQALKRAFANAITRRLVRSVCVLRSLGSKGALDIHEFFRLALDPKLSMDESKYPISLGALASVTMTLVSAVQNNEFCPEAQRNRSITFESWSWKHKIRGDRIDSLTTELFNNAFWMFQLFQDVILYRTELQSKKECRYRYASYASPSDIVPEVIDEITDEWKLEAGKTWRDVLALRNEIYVRFIAQHRDNKARLEIEQVRRGRELTSKEKIAFVAFDLVRTKQGLGILCNRDVLRFHQYPGNPLRDYWWTAKKQYLLVARSPRWKERFFSLSEKYNGPS</sequence>
<dbReference type="Proteomes" id="UP000298493">
    <property type="component" value="Unassembled WGS sequence"/>
</dbReference>
<dbReference type="OrthoDB" id="10372244at2759"/>
<proteinExistence type="predicted"/>
<name>A0A4Z1NK22_9PEZI</name>
<gene>
    <name evidence="2" type="ORF">E6O75_ATG10100</name>
</gene>